<dbReference type="eggNOG" id="COG0702">
    <property type="taxonomic scope" value="Bacteria"/>
</dbReference>
<dbReference type="Proteomes" id="UP000004625">
    <property type="component" value="Unassembled WGS sequence"/>
</dbReference>
<dbReference type="HOGENOM" id="CLU_025711_6_0_9"/>
<reference evidence="2 3" key="1">
    <citation type="submission" date="2011-09" db="EMBL/GenBank/DDBJ databases">
        <authorList>
            <person name="Weinstock G."/>
            <person name="Sodergren E."/>
            <person name="Clifton S."/>
            <person name="Fulton L."/>
            <person name="Fulton B."/>
            <person name="Courtney L."/>
            <person name="Fronick C."/>
            <person name="Harrison M."/>
            <person name="Strong C."/>
            <person name="Farmer C."/>
            <person name="Delahaunty K."/>
            <person name="Markovic C."/>
            <person name="Hall O."/>
            <person name="Minx P."/>
            <person name="Tomlinson C."/>
            <person name="Mitreva M."/>
            <person name="Hou S."/>
            <person name="Chen J."/>
            <person name="Wollam A."/>
            <person name="Pepin K.H."/>
            <person name="Johnson M."/>
            <person name="Bhonagiri V."/>
            <person name="Zhang X."/>
            <person name="Suruliraj S."/>
            <person name="Warren W."/>
            <person name="Chinwalla A."/>
            <person name="Mardis E.R."/>
            <person name="Wilson R.K."/>
        </authorList>
    </citation>
    <scope>NUCLEOTIDE SEQUENCE [LARGE SCALE GENOMIC DNA]</scope>
    <source>
        <strain evidence="2 3">F0439</strain>
    </source>
</reference>
<sequence length="227" mass="25181">MKTILILGAAGQISTYLTARLLKETDYHLKLFARNASNRIKVTDPDREVVIDGDFKDKHTLNDAMKGVDAVYLNEMRDLPAVQGIVAAMDANNVKKFVAATVLGIEDEVKGNFGQWNNAMIESSITRRKKTADVIKKSDLDYTLLRLAWLFNDDNNTAYEVTQSGEPFGGTEVSRQAVAKFIVEILKDDSGKYARKSLGVNEPNTHFEVAIVLLITAGCNLNVNRIE</sequence>
<gene>
    <name evidence="2" type="ORF">HMPREF9103_03025</name>
</gene>
<dbReference type="EMBL" id="AGEY01000207">
    <property type="protein sequence ID" value="EHL95355.1"/>
    <property type="molecule type" value="Genomic_DNA"/>
</dbReference>
<keyword evidence="3" id="KW-1185">Reference proteome</keyword>
<dbReference type="PANTHER" id="PTHR43355:SF2">
    <property type="entry name" value="FLAVIN REDUCTASE (NADPH)"/>
    <property type="match status" value="1"/>
</dbReference>
<dbReference type="PATRIC" id="fig|797515.3.peg.2744"/>
<dbReference type="InterPro" id="IPR051606">
    <property type="entry name" value="Polyketide_Oxido-like"/>
</dbReference>
<name>G9ZTE0_9LACO</name>
<dbReference type="InterPro" id="IPR016040">
    <property type="entry name" value="NAD(P)-bd_dom"/>
</dbReference>
<proteinExistence type="predicted"/>
<protein>
    <recommendedName>
        <fullName evidence="1">NAD(P)-binding domain-containing protein</fullName>
    </recommendedName>
</protein>
<evidence type="ECO:0000313" key="3">
    <source>
        <dbReference type="Proteomes" id="UP000004625"/>
    </source>
</evidence>
<dbReference type="GO" id="GO:0042602">
    <property type="term" value="F:riboflavin reductase (NADPH) activity"/>
    <property type="evidence" value="ECO:0007669"/>
    <property type="project" value="TreeGrafter"/>
</dbReference>
<dbReference type="RefSeq" id="WP_008215226.1">
    <property type="nucleotide sequence ID" value="NZ_JH415062.1"/>
</dbReference>
<accession>G9ZTE0</accession>
<dbReference type="InterPro" id="IPR036291">
    <property type="entry name" value="NAD(P)-bd_dom_sf"/>
</dbReference>
<feature type="domain" description="NAD(P)-binding" evidence="1">
    <location>
        <begin position="8"/>
        <end position="188"/>
    </location>
</feature>
<dbReference type="SUPFAM" id="SSF51735">
    <property type="entry name" value="NAD(P)-binding Rossmann-fold domains"/>
    <property type="match status" value="1"/>
</dbReference>
<dbReference type="PANTHER" id="PTHR43355">
    <property type="entry name" value="FLAVIN REDUCTASE (NADPH)"/>
    <property type="match status" value="1"/>
</dbReference>
<comment type="caution">
    <text evidence="2">The sequence shown here is derived from an EMBL/GenBank/DDBJ whole genome shotgun (WGS) entry which is preliminary data.</text>
</comment>
<evidence type="ECO:0000313" key="2">
    <source>
        <dbReference type="EMBL" id="EHL95355.1"/>
    </source>
</evidence>
<organism evidence="2 3">
    <name type="scientific">Lentilactobacillus parafarraginis F0439</name>
    <dbReference type="NCBI Taxonomy" id="797515"/>
    <lineage>
        <taxon>Bacteria</taxon>
        <taxon>Bacillati</taxon>
        <taxon>Bacillota</taxon>
        <taxon>Bacilli</taxon>
        <taxon>Lactobacillales</taxon>
        <taxon>Lactobacillaceae</taxon>
        <taxon>Lentilactobacillus</taxon>
    </lineage>
</organism>
<dbReference type="GO" id="GO:0004074">
    <property type="term" value="F:biliverdin reductase [NAD(P)H] activity"/>
    <property type="evidence" value="ECO:0007669"/>
    <property type="project" value="TreeGrafter"/>
</dbReference>
<dbReference type="STRING" id="797515.HMPREF9103_03025"/>
<dbReference type="Gene3D" id="3.40.50.720">
    <property type="entry name" value="NAD(P)-binding Rossmann-like Domain"/>
    <property type="match status" value="1"/>
</dbReference>
<evidence type="ECO:0000259" key="1">
    <source>
        <dbReference type="Pfam" id="PF13460"/>
    </source>
</evidence>
<dbReference type="AlphaFoldDB" id="G9ZTE0"/>
<dbReference type="Pfam" id="PF13460">
    <property type="entry name" value="NAD_binding_10"/>
    <property type="match status" value="1"/>
</dbReference>